<sequence length="72" mass="7791">MNKTSKAIALIGLVSASSAFAMDLEFNNVDLDSDGAISMEEAAQYPELMQQFKDLDSNKDGQLSEQEFAAAQ</sequence>
<evidence type="ECO:0000259" key="2">
    <source>
        <dbReference type="PROSITE" id="PS50222"/>
    </source>
</evidence>
<dbReference type="Gene3D" id="1.10.238.10">
    <property type="entry name" value="EF-hand"/>
    <property type="match status" value="1"/>
</dbReference>
<keyword evidence="4" id="KW-1185">Reference proteome</keyword>
<reference evidence="3 4" key="1">
    <citation type="submission" date="2024-03" db="EMBL/GenBank/DDBJ databases">
        <title>Pseudoalteromonas qingdaonensis sp. nov., isolated from the intestines of marine benthic organisms.</title>
        <authorList>
            <person name="Lin X."/>
            <person name="Fang S."/>
            <person name="Hu X."/>
        </authorList>
    </citation>
    <scope>NUCLEOTIDE SEQUENCE [LARGE SCALE GENOMIC DNA]</scope>
    <source>
        <strain evidence="3 4">YIC-827</strain>
    </source>
</reference>
<proteinExistence type="predicted"/>
<keyword evidence="1" id="KW-0732">Signal</keyword>
<feature type="chain" id="PRO_5047378288" evidence="1">
    <location>
        <begin position="22"/>
        <end position="72"/>
    </location>
</feature>
<dbReference type="PROSITE" id="PS50222">
    <property type="entry name" value="EF_HAND_2"/>
    <property type="match status" value="1"/>
</dbReference>
<evidence type="ECO:0000313" key="4">
    <source>
        <dbReference type="Proteomes" id="UP001447008"/>
    </source>
</evidence>
<dbReference type="Proteomes" id="UP001447008">
    <property type="component" value="Unassembled WGS sequence"/>
</dbReference>
<comment type="caution">
    <text evidence="3">The sequence shown here is derived from an EMBL/GenBank/DDBJ whole genome shotgun (WGS) entry which is preliminary data.</text>
</comment>
<evidence type="ECO:0000256" key="1">
    <source>
        <dbReference type="SAM" id="SignalP"/>
    </source>
</evidence>
<gene>
    <name evidence="3" type="ORF">WCN91_09985</name>
</gene>
<dbReference type="SUPFAM" id="SSF47473">
    <property type="entry name" value="EF-hand"/>
    <property type="match status" value="1"/>
</dbReference>
<dbReference type="InterPro" id="IPR002048">
    <property type="entry name" value="EF_hand_dom"/>
</dbReference>
<protein>
    <submittedName>
        <fullName evidence="3">Calmodulin</fullName>
    </submittedName>
</protein>
<feature type="signal peptide" evidence="1">
    <location>
        <begin position="1"/>
        <end position="21"/>
    </location>
</feature>
<dbReference type="EMBL" id="JBCGCU010000009">
    <property type="protein sequence ID" value="MEM0515735.1"/>
    <property type="molecule type" value="Genomic_DNA"/>
</dbReference>
<evidence type="ECO:0000313" key="3">
    <source>
        <dbReference type="EMBL" id="MEM0515735.1"/>
    </source>
</evidence>
<dbReference type="Pfam" id="PF13202">
    <property type="entry name" value="EF-hand_5"/>
    <property type="match status" value="2"/>
</dbReference>
<dbReference type="RefSeq" id="WP_342678624.1">
    <property type="nucleotide sequence ID" value="NZ_JBCGCU010000009.1"/>
</dbReference>
<name>A0ABU9N0C1_9GAMM</name>
<organism evidence="3 4">
    <name type="scientific">Pseudoalteromonas qingdaonensis</name>
    <dbReference type="NCBI Taxonomy" id="3131913"/>
    <lineage>
        <taxon>Bacteria</taxon>
        <taxon>Pseudomonadati</taxon>
        <taxon>Pseudomonadota</taxon>
        <taxon>Gammaproteobacteria</taxon>
        <taxon>Alteromonadales</taxon>
        <taxon>Pseudoalteromonadaceae</taxon>
        <taxon>Pseudoalteromonas</taxon>
    </lineage>
</organism>
<dbReference type="InterPro" id="IPR018247">
    <property type="entry name" value="EF_Hand_1_Ca_BS"/>
</dbReference>
<dbReference type="PROSITE" id="PS00018">
    <property type="entry name" value="EF_HAND_1"/>
    <property type="match status" value="1"/>
</dbReference>
<dbReference type="InterPro" id="IPR011992">
    <property type="entry name" value="EF-hand-dom_pair"/>
</dbReference>
<feature type="domain" description="EF-hand" evidence="2">
    <location>
        <begin position="43"/>
        <end position="72"/>
    </location>
</feature>
<accession>A0ABU9N0C1</accession>